<feature type="transmembrane region" description="Helical" evidence="1">
    <location>
        <begin position="115"/>
        <end position="136"/>
    </location>
</feature>
<evidence type="ECO:0000313" key="2">
    <source>
        <dbReference type="EMBL" id="GFR40139.1"/>
    </source>
</evidence>
<feature type="non-terminal residue" evidence="2">
    <location>
        <position position="272"/>
    </location>
</feature>
<keyword evidence="3" id="KW-1185">Reference proteome</keyword>
<evidence type="ECO:0000313" key="3">
    <source>
        <dbReference type="Proteomes" id="UP001054857"/>
    </source>
</evidence>
<dbReference type="Proteomes" id="UP001054857">
    <property type="component" value="Unassembled WGS sequence"/>
</dbReference>
<name>A0AAD3DE38_9CHLO</name>
<accession>A0AAD3DE38</accession>
<protein>
    <submittedName>
        <fullName evidence="2">Uncharacterized protein</fullName>
    </submittedName>
</protein>
<organism evidence="2 3">
    <name type="scientific">Astrephomene gubernaculifera</name>
    <dbReference type="NCBI Taxonomy" id="47775"/>
    <lineage>
        <taxon>Eukaryota</taxon>
        <taxon>Viridiplantae</taxon>
        <taxon>Chlorophyta</taxon>
        <taxon>core chlorophytes</taxon>
        <taxon>Chlorophyceae</taxon>
        <taxon>CS clade</taxon>
        <taxon>Chlamydomonadales</taxon>
        <taxon>Astrephomenaceae</taxon>
        <taxon>Astrephomene</taxon>
    </lineage>
</organism>
<comment type="caution">
    <text evidence="2">The sequence shown here is derived from an EMBL/GenBank/DDBJ whole genome shotgun (WGS) entry which is preliminary data.</text>
</comment>
<proteinExistence type="predicted"/>
<gene>
    <name evidence="2" type="ORF">Agub_g695</name>
</gene>
<sequence length="272" mass="30123">MQTTAWAHSEHAHHANIRALLEGGLTWPVIGANSDVPEVPDVPDDAVVIFEHPDGSTVVGVDVSRVPQVFRRRRVRRSHQPAARANAEADAAFDALRHQQAQLFRRTTLRRRRTVFLILVVCDALFFAASLLFQLIRGGVGSLRRQGVSRGKSLVLWWPDPADLTLEEMSLSLIIDLVGFVAGLQDKPYISELFLLLQTIGTVLVCLRGFSLFLVVRCCQLVAAGLLRAAVVHYLKLVLPDEERMRLEGMFLGLRAMGRILAGFCGLLCGLE</sequence>
<keyword evidence="1" id="KW-0812">Transmembrane</keyword>
<keyword evidence="1" id="KW-1133">Transmembrane helix</keyword>
<dbReference type="EMBL" id="BMAR01000001">
    <property type="protein sequence ID" value="GFR40139.1"/>
    <property type="molecule type" value="Genomic_DNA"/>
</dbReference>
<feature type="transmembrane region" description="Helical" evidence="1">
    <location>
        <begin position="189"/>
        <end position="207"/>
    </location>
</feature>
<reference evidence="2 3" key="1">
    <citation type="journal article" date="2021" name="Sci. Rep.">
        <title>Genome sequencing of the multicellular alga Astrephomene provides insights into convergent evolution of germ-soma differentiation.</title>
        <authorList>
            <person name="Yamashita S."/>
            <person name="Yamamoto K."/>
            <person name="Matsuzaki R."/>
            <person name="Suzuki S."/>
            <person name="Yamaguchi H."/>
            <person name="Hirooka S."/>
            <person name="Minakuchi Y."/>
            <person name="Miyagishima S."/>
            <person name="Kawachi M."/>
            <person name="Toyoda A."/>
            <person name="Nozaki H."/>
        </authorList>
    </citation>
    <scope>NUCLEOTIDE SEQUENCE [LARGE SCALE GENOMIC DNA]</scope>
    <source>
        <strain evidence="2 3">NIES-4017</strain>
    </source>
</reference>
<evidence type="ECO:0000256" key="1">
    <source>
        <dbReference type="SAM" id="Phobius"/>
    </source>
</evidence>
<dbReference type="AlphaFoldDB" id="A0AAD3DE38"/>
<keyword evidence="1" id="KW-0472">Membrane</keyword>